<gene>
    <name evidence="4" type="primary">ltxA_20</name>
    <name evidence="4" type="ORF">PRI8871_03624</name>
</gene>
<dbReference type="Proteomes" id="UP000244904">
    <property type="component" value="Unassembled WGS sequence"/>
</dbReference>
<comment type="subcellular location">
    <subcellularLocation>
        <location evidence="1">Secreted</location>
    </subcellularLocation>
</comment>
<dbReference type="PANTHER" id="PTHR38340">
    <property type="entry name" value="S-LAYER PROTEIN"/>
    <property type="match status" value="1"/>
</dbReference>
<evidence type="ECO:0000259" key="3">
    <source>
        <dbReference type="Pfam" id="PF06119"/>
    </source>
</evidence>
<dbReference type="InterPro" id="IPR003886">
    <property type="entry name" value="NIDO_dom"/>
</dbReference>
<dbReference type="Gene3D" id="2.150.10.10">
    <property type="entry name" value="Serralysin-like metalloprotease, C-terminal"/>
    <property type="match status" value="3"/>
</dbReference>
<evidence type="ECO:0000256" key="1">
    <source>
        <dbReference type="ARBA" id="ARBA00004613"/>
    </source>
</evidence>
<reference evidence="5" key="1">
    <citation type="submission" date="2018-03" db="EMBL/GenBank/DDBJ databases">
        <authorList>
            <person name="Rodrigo-Torres L."/>
            <person name="Arahal R. D."/>
            <person name="Lucena T."/>
        </authorList>
    </citation>
    <scope>NUCLEOTIDE SEQUENCE [LARGE SCALE GENOMIC DNA]</scope>
    <source>
        <strain evidence="5">CECT 8871</strain>
    </source>
</reference>
<name>A0A2R8B131_9RHOB</name>
<keyword evidence="5" id="KW-1185">Reference proteome</keyword>
<dbReference type="RefSeq" id="WP_108887578.1">
    <property type="nucleotide sequence ID" value="NZ_OMOJ01000014.1"/>
</dbReference>
<dbReference type="InterPro" id="IPR018511">
    <property type="entry name" value="Hemolysin-typ_Ca-bd_CS"/>
</dbReference>
<feature type="domain" description="NIDO" evidence="3">
    <location>
        <begin position="114"/>
        <end position="173"/>
    </location>
</feature>
<dbReference type="SUPFAM" id="SSF51120">
    <property type="entry name" value="beta-Roll"/>
    <property type="match status" value="2"/>
</dbReference>
<dbReference type="InterPro" id="IPR050557">
    <property type="entry name" value="RTX_toxin/Mannuronan_C5-epim"/>
</dbReference>
<dbReference type="InterPro" id="IPR001343">
    <property type="entry name" value="Hemolysn_Ca-bd"/>
</dbReference>
<accession>A0A2R8B131</accession>
<dbReference type="OrthoDB" id="9342475at2"/>
<evidence type="ECO:0000256" key="2">
    <source>
        <dbReference type="ARBA" id="ARBA00022525"/>
    </source>
</evidence>
<sequence>MAFWGTGAVQDRLGGARGFGSWELARNDDGSTIVDASAVLPDGITIAGVTYAADRLHVNTNGTVSLGGAYKRLPQDNPARPMIAPFWGDVDTRLDGEGAESGGIWVHLAPDAGVVTITWDHVGVYRRNADVTNLFQLQIVDRGGGNVDLLFRYEAIGWTQGTAEDDPGARAGVFTANSALAIGGGDLMRLPTDPGNSGIAGLWGIALRGGQASLLPPDDSTTKGTAAADLLVGGYGDDLLDGLAGNDTLQGGDGSDTLLGGEGDDHLQGGASASDLRDVLYGGAGRDVLEGGHGNDELRGDAGDDTLSGWFGADTVIGGAGNDVLTGGAWGDALFGGDGADYLNGGFGYDRLNGGAGADRFFHLGLADHGSDWIQDFSWRDGDVLAYGGAATAAQFQLNRAATPNAGDPLIPEYFVIYKPTGQILWALVDGAAAASILLQVDGQQFDLL</sequence>
<keyword evidence="2" id="KW-0964">Secreted</keyword>
<dbReference type="GO" id="GO:0007160">
    <property type="term" value="P:cell-matrix adhesion"/>
    <property type="evidence" value="ECO:0007669"/>
    <property type="project" value="InterPro"/>
</dbReference>
<protein>
    <submittedName>
        <fullName evidence="4">Leukotoxin</fullName>
    </submittedName>
</protein>
<dbReference type="EMBL" id="OMOJ01000014">
    <property type="protein sequence ID" value="SPF81799.1"/>
    <property type="molecule type" value="Genomic_DNA"/>
</dbReference>
<dbReference type="Pfam" id="PF06119">
    <property type="entry name" value="NIDO"/>
    <property type="match status" value="1"/>
</dbReference>
<dbReference type="GO" id="GO:0005509">
    <property type="term" value="F:calcium ion binding"/>
    <property type="evidence" value="ECO:0007669"/>
    <property type="project" value="InterPro"/>
</dbReference>
<evidence type="ECO:0000313" key="4">
    <source>
        <dbReference type="EMBL" id="SPF81799.1"/>
    </source>
</evidence>
<dbReference type="PRINTS" id="PR00313">
    <property type="entry name" value="CABNDNGRPT"/>
</dbReference>
<dbReference type="PROSITE" id="PS00330">
    <property type="entry name" value="HEMOLYSIN_CALCIUM"/>
    <property type="match status" value="4"/>
</dbReference>
<evidence type="ECO:0000313" key="5">
    <source>
        <dbReference type="Proteomes" id="UP000244904"/>
    </source>
</evidence>
<proteinExistence type="predicted"/>
<dbReference type="PANTHER" id="PTHR38340:SF1">
    <property type="entry name" value="S-LAYER PROTEIN"/>
    <property type="match status" value="1"/>
</dbReference>
<dbReference type="Pfam" id="PF00353">
    <property type="entry name" value="HemolysinCabind"/>
    <property type="match status" value="4"/>
</dbReference>
<organism evidence="4 5">
    <name type="scientific">Pseudoprimorskyibacter insulae</name>
    <dbReference type="NCBI Taxonomy" id="1695997"/>
    <lineage>
        <taxon>Bacteria</taxon>
        <taxon>Pseudomonadati</taxon>
        <taxon>Pseudomonadota</taxon>
        <taxon>Alphaproteobacteria</taxon>
        <taxon>Rhodobacterales</taxon>
        <taxon>Paracoccaceae</taxon>
        <taxon>Pseudoprimorskyibacter</taxon>
    </lineage>
</organism>
<dbReference type="AlphaFoldDB" id="A0A2R8B131"/>
<dbReference type="InterPro" id="IPR011049">
    <property type="entry name" value="Serralysin-like_metalloprot_C"/>
</dbReference>
<dbReference type="GO" id="GO:0005576">
    <property type="term" value="C:extracellular region"/>
    <property type="evidence" value="ECO:0007669"/>
    <property type="project" value="UniProtKB-SubCell"/>
</dbReference>